<name>A0AAP3Z107_9LACT</name>
<dbReference type="Proteomes" id="UP001152598">
    <property type="component" value="Unassembled WGS sequence"/>
</dbReference>
<dbReference type="AlphaFoldDB" id="A0AAP3Z107"/>
<reference evidence="1" key="2">
    <citation type="journal article" date="2023" name="Food Microbiol.">
        <title>Evaluation of the fermentation potential of lactic acid bacteria isolated from herbs, fruits and vegetables as starter cultures in nut-based milk alternatives.</title>
        <authorList>
            <person name="Huang W."/>
            <person name="Dong A."/>
            <person name="Pham H.T."/>
            <person name="Zhou C."/>
            <person name="Huo Z."/>
            <person name="Watjen A.P."/>
            <person name="Prakash S."/>
            <person name="Bang-Berthelsen C.H."/>
            <person name="Turner M.S."/>
        </authorList>
    </citation>
    <scope>NUCLEOTIDE SEQUENCE</scope>
    <source>
        <strain evidence="1">54</strain>
    </source>
</reference>
<reference evidence="1" key="1">
    <citation type="submission" date="2022-10" db="EMBL/GenBank/DDBJ databases">
        <authorList>
            <person name="Turner M.S."/>
            <person name="Huang W."/>
        </authorList>
    </citation>
    <scope>NUCLEOTIDE SEQUENCE</scope>
    <source>
        <strain evidence="1">54</strain>
    </source>
</reference>
<organism evidence="1 2">
    <name type="scientific">Lactococcus lactis</name>
    <dbReference type="NCBI Taxonomy" id="1358"/>
    <lineage>
        <taxon>Bacteria</taxon>
        <taxon>Bacillati</taxon>
        <taxon>Bacillota</taxon>
        <taxon>Bacilli</taxon>
        <taxon>Lactobacillales</taxon>
        <taxon>Streptococcaceae</taxon>
        <taxon>Lactococcus</taxon>
    </lineage>
</organism>
<protein>
    <submittedName>
        <fullName evidence="1">Uncharacterized protein</fullName>
    </submittedName>
</protein>
<sequence length="76" mass="8700">MFAEIIRRLDGGCLITIEYLGESEDGKACKRCGGRPLNVKISRKRIFGRLWEVGKPQQVSLEDFDMYMATGLFEKK</sequence>
<evidence type="ECO:0000313" key="2">
    <source>
        <dbReference type="Proteomes" id="UP001152598"/>
    </source>
</evidence>
<comment type="caution">
    <text evidence="1">The sequence shown here is derived from an EMBL/GenBank/DDBJ whole genome shotgun (WGS) entry which is preliminary data.</text>
</comment>
<accession>A0AAP3Z107</accession>
<evidence type="ECO:0000313" key="1">
    <source>
        <dbReference type="EMBL" id="MDG4976387.1"/>
    </source>
</evidence>
<proteinExistence type="predicted"/>
<dbReference type="EMBL" id="JAOWLV010000003">
    <property type="protein sequence ID" value="MDG4976387.1"/>
    <property type="molecule type" value="Genomic_DNA"/>
</dbReference>
<gene>
    <name evidence="1" type="ORF">OGZ50_06530</name>
</gene>